<evidence type="ECO:0000313" key="5">
    <source>
        <dbReference type="EMBL" id="AZI43654.1"/>
    </source>
</evidence>
<dbReference type="OrthoDB" id="108903at2"/>
<feature type="region of interest" description="Disordered" evidence="3">
    <location>
        <begin position="1"/>
        <end position="23"/>
    </location>
</feature>
<dbReference type="SUPFAM" id="SSF82171">
    <property type="entry name" value="DPP6 N-terminal domain-like"/>
    <property type="match status" value="1"/>
</dbReference>
<evidence type="ECO:0000256" key="1">
    <source>
        <dbReference type="ARBA" id="ARBA00022801"/>
    </source>
</evidence>
<keyword evidence="2" id="KW-0645">Protease</keyword>
<dbReference type="RefSeq" id="WP_124872576.1">
    <property type="nucleotide sequence ID" value="NZ_CP034183.1"/>
</dbReference>
<keyword evidence="1" id="KW-0378">Hydrolase</keyword>
<evidence type="ECO:0000256" key="2">
    <source>
        <dbReference type="ARBA" id="ARBA00022825"/>
    </source>
</evidence>
<dbReference type="InterPro" id="IPR011042">
    <property type="entry name" value="6-blade_b-propeller_TolB-like"/>
</dbReference>
<dbReference type="KEGG" id="dph:EHF33_13590"/>
<dbReference type="PANTHER" id="PTHR42776:SF27">
    <property type="entry name" value="DIPEPTIDYL PEPTIDASE FAMILY MEMBER 6"/>
    <property type="match status" value="1"/>
</dbReference>
<dbReference type="PANTHER" id="PTHR42776">
    <property type="entry name" value="SERINE PEPTIDASE S9 FAMILY MEMBER"/>
    <property type="match status" value="1"/>
</dbReference>
<organism evidence="5 6">
    <name type="scientific">Deinococcus psychrotolerans</name>
    <dbReference type="NCBI Taxonomy" id="2489213"/>
    <lineage>
        <taxon>Bacteria</taxon>
        <taxon>Thermotogati</taxon>
        <taxon>Deinococcota</taxon>
        <taxon>Deinococci</taxon>
        <taxon>Deinococcales</taxon>
        <taxon>Deinococcaceae</taxon>
        <taxon>Deinococcus</taxon>
    </lineage>
</organism>
<dbReference type="GO" id="GO:0004252">
    <property type="term" value="F:serine-type endopeptidase activity"/>
    <property type="evidence" value="ECO:0007669"/>
    <property type="project" value="TreeGrafter"/>
</dbReference>
<accession>A0A3G8YM39</accession>
<evidence type="ECO:0000256" key="3">
    <source>
        <dbReference type="SAM" id="MobiDB-lite"/>
    </source>
</evidence>
<dbReference type="Pfam" id="PF00326">
    <property type="entry name" value="Peptidase_S9"/>
    <property type="match status" value="1"/>
</dbReference>
<dbReference type="InterPro" id="IPR029058">
    <property type="entry name" value="AB_hydrolase_fold"/>
</dbReference>
<dbReference type="Pfam" id="PF07676">
    <property type="entry name" value="PD40"/>
    <property type="match status" value="1"/>
</dbReference>
<dbReference type="AlphaFoldDB" id="A0A3G8YM39"/>
<dbReference type="InterPro" id="IPR001375">
    <property type="entry name" value="Peptidase_S9_cat"/>
</dbReference>
<dbReference type="InterPro" id="IPR011659">
    <property type="entry name" value="WD40"/>
</dbReference>
<keyword evidence="6" id="KW-1185">Reference proteome</keyword>
<dbReference type="Gene3D" id="2.120.10.30">
    <property type="entry name" value="TolB, C-terminal domain"/>
    <property type="match status" value="1"/>
</dbReference>
<reference evidence="5 6" key="1">
    <citation type="submission" date="2018-11" db="EMBL/GenBank/DDBJ databases">
        <title>Deinococcus shelandsis sp. nov., isolated from South Shetland Islands soil of Antarctica.</title>
        <authorList>
            <person name="Tian J."/>
        </authorList>
    </citation>
    <scope>NUCLEOTIDE SEQUENCE [LARGE SCALE GENOMIC DNA]</scope>
    <source>
        <strain evidence="5 6">S14-83T</strain>
    </source>
</reference>
<dbReference type="EMBL" id="CP034183">
    <property type="protein sequence ID" value="AZI43654.1"/>
    <property type="molecule type" value="Genomic_DNA"/>
</dbReference>
<evidence type="ECO:0000313" key="6">
    <source>
        <dbReference type="Proteomes" id="UP000276417"/>
    </source>
</evidence>
<feature type="domain" description="Peptidase S9 prolyl oligopeptidase catalytic" evidence="4">
    <location>
        <begin position="447"/>
        <end position="658"/>
    </location>
</feature>
<gene>
    <name evidence="5" type="ORF">EHF33_13590</name>
</gene>
<name>A0A3G8YM39_9DEIO</name>
<dbReference type="SUPFAM" id="SSF53474">
    <property type="entry name" value="alpha/beta-Hydrolases"/>
    <property type="match status" value="1"/>
</dbReference>
<sequence length="659" mass="72546">MTLPTPQSLFGLQFPSDPQLSPDGQMAAYVLSRVEDENQLEQASGAPAKLDDPKPRYFSQIVLASAESSRTLTTGKGRDTAPRWSPEGQSLAFLSDRDGKNQLYLLPLGGGEARALTGKAQFPQGVSAAQWSPDGRKLAFLAPEGEADKRDERGEARVITRLKYRANGSDFLPDVAAALWQLDVESGNITRWLAPQQAISEFAWWPDSRGVLFVSSEDEVSGAMWQQEAYDLPLEGQPRRLTDWASLISNLSPHPDGLRFAAHARLHTERNDSDSHVYVFEPAGESGSEPYSAQRLDHHDFPAGNIVAGDLHVGAFPDKPRWLSGERLLFLATQGGASGLFEVSLSDSAPQPHTFDPERVVVGFTANAGGAVWISESATEVTQVMLNGVQVSHCPAPDFALSIPKRIAFTNELGEGEGWVLMPAGTQSAPALLNIHGGPHTAYGHGFMHEFQLMAARGYAVCYSNPRGSVGYGQAWTSDIFGRWGSIDAEDVLNFFDRCLAELPLDSSRTAVMGGSYGGFMTNWLTSHTPRFQAAVTDRCICNLISFGGTSDIGMRFWDDELGGNFHRSADTDKLWAMSPLKYVEEVKTPTLIIHSVLDHRCPIEQAEQWFTALRLQGVETRFVRFPEENHELSRSGRPDRRAVRLEEYLAWLDRHLGM</sequence>
<proteinExistence type="predicted"/>
<dbReference type="Proteomes" id="UP000276417">
    <property type="component" value="Chromosome 1"/>
</dbReference>
<feature type="compositionally biased region" description="Polar residues" evidence="3">
    <location>
        <begin position="1"/>
        <end position="10"/>
    </location>
</feature>
<protein>
    <submittedName>
        <fullName evidence="5">S9 family peptidase</fullName>
    </submittedName>
</protein>
<dbReference type="Gene3D" id="3.40.50.1820">
    <property type="entry name" value="alpha/beta hydrolase"/>
    <property type="match status" value="1"/>
</dbReference>
<keyword evidence="2" id="KW-0720">Serine protease</keyword>
<dbReference type="GO" id="GO:0006508">
    <property type="term" value="P:proteolysis"/>
    <property type="evidence" value="ECO:0007669"/>
    <property type="project" value="InterPro"/>
</dbReference>
<evidence type="ECO:0000259" key="4">
    <source>
        <dbReference type="Pfam" id="PF00326"/>
    </source>
</evidence>